<evidence type="ECO:0000313" key="3">
    <source>
        <dbReference type="EMBL" id="MBD3323863.1"/>
    </source>
</evidence>
<dbReference type="InterPro" id="IPR033803">
    <property type="entry name" value="CBD-like_Golvesin-Xly"/>
</dbReference>
<evidence type="ECO:0000256" key="1">
    <source>
        <dbReference type="SAM" id="SignalP"/>
    </source>
</evidence>
<feature type="signal peptide" evidence="1">
    <location>
        <begin position="1"/>
        <end position="24"/>
    </location>
</feature>
<feature type="domain" description="Golvesin/Xly CBD-like" evidence="2">
    <location>
        <begin position="64"/>
        <end position="176"/>
    </location>
</feature>
<protein>
    <recommendedName>
        <fullName evidence="2">Golvesin/Xly CBD-like domain-containing protein</fullName>
    </recommendedName>
</protein>
<proteinExistence type="predicted"/>
<name>A0A9D5Q517_9BACT</name>
<dbReference type="AlphaFoldDB" id="A0A9D5Q517"/>
<dbReference type="Pfam" id="PF25275">
    <property type="entry name" value="Golvesin_C"/>
    <property type="match status" value="1"/>
</dbReference>
<comment type="caution">
    <text evidence="3">The sequence shown here is derived from an EMBL/GenBank/DDBJ whole genome shotgun (WGS) entry which is preliminary data.</text>
</comment>
<evidence type="ECO:0000259" key="2">
    <source>
        <dbReference type="Pfam" id="PF25275"/>
    </source>
</evidence>
<organism evidence="3 4">
    <name type="scientific">candidate division KSB3 bacterium</name>
    <dbReference type="NCBI Taxonomy" id="2044937"/>
    <lineage>
        <taxon>Bacteria</taxon>
        <taxon>candidate division KSB3</taxon>
    </lineage>
</organism>
<feature type="chain" id="PRO_5039001122" description="Golvesin/Xly CBD-like domain-containing protein" evidence="1">
    <location>
        <begin position="25"/>
        <end position="179"/>
    </location>
</feature>
<keyword evidence="1" id="KW-0732">Signal</keyword>
<gene>
    <name evidence="3" type="ORF">GF339_04720</name>
</gene>
<sequence>MNALNINKMTAVVLVLCLTFFLQACGDGGGDNETEPGISNGNDSSVMLIDDGDPGFTKSDPPENWQQGDGYNGDAYWAPTSVDLARHTARWTPTLPRPGVYRLYAYIPKDHSTTTHAQYNIFANGVISIITLNQSLFADEWVLLGAVTFAADGNEYVELRDLTGESGREIAFDAIMWEE</sequence>
<dbReference type="Proteomes" id="UP000649604">
    <property type="component" value="Unassembled WGS sequence"/>
</dbReference>
<dbReference type="EMBL" id="WJJP01000146">
    <property type="protein sequence ID" value="MBD3323863.1"/>
    <property type="molecule type" value="Genomic_DNA"/>
</dbReference>
<accession>A0A9D5Q517</accession>
<evidence type="ECO:0000313" key="4">
    <source>
        <dbReference type="Proteomes" id="UP000649604"/>
    </source>
</evidence>
<reference evidence="3" key="1">
    <citation type="submission" date="2019-11" db="EMBL/GenBank/DDBJ databases">
        <title>Microbial mats filling the niche in hypersaline microbial mats.</title>
        <authorList>
            <person name="Wong H.L."/>
            <person name="Macleod F.I."/>
            <person name="White R.A. III"/>
            <person name="Burns B.P."/>
        </authorList>
    </citation>
    <scope>NUCLEOTIDE SEQUENCE</scope>
    <source>
        <strain evidence="3">Rbin_158</strain>
    </source>
</reference>